<dbReference type="PRINTS" id="PR00348">
    <property type="entry name" value="UBIQUITIN"/>
</dbReference>
<dbReference type="Pfam" id="PF00240">
    <property type="entry name" value="ubiquitin"/>
    <property type="match status" value="1"/>
</dbReference>
<name>A0A0K9PTP2_ZOSMR</name>
<dbReference type="GO" id="GO:0031625">
    <property type="term" value="F:ubiquitin protein ligase binding"/>
    <property type="evidence" value="ECO:0000318"/>
    <property type="project" value="GO_Central"/>
</dbReference>
<keyword evidence="1" id="KW-1017">Isopeptide bond</keyword>
<comment type="caution">
    <text evidence="3">The sequence shown here is derived from an EMBL/GenBank/DDBJ whole genome shotgun (WGS) entry which is preliminary data.</text>
</comment>
<organism evidence="3 4">
    <name type="scientific">Zostera marina</name>
    <name type="common">Eelgrass</name>
    <dbReference type="NCBI Taxonomy" id="29655"/>
    <lineage>
        <taxon>Eukaryota</taxon>
        <taxon>Viridiplantae</taxon>
        <taxon>Streptophyta</taxon>
        <taxon>Embryophyta</taxon>
        <taxon>Tracheophyta</taxon>
        <taxon>Spermatophyta</taxon>
        <taxon>Magnoliopsida</taxon>
        <taxon>Liliopsida</taxon>
        <taxon>Zosteraceae</taxon>
        <taxon>Zostera</taxon>
    </lineage>
</organism>
<dbReference type="GO" id="GO:0005840">
    <property type="term" value="C:ribosome"/>
    <property type="evidence" value="ECO:0007669"/>
    <property type="project" value="UniProtKB-KW"/>
</dbReference>
<proteinExistence type="predicted"/>
<evidence type="ECO:0000259" key="2">
    <source>
        <dbReference type="PROSITE" id="PS50053"/>
    </source>
</evidence>
<reference evidence="4" key="1">
    <citation type="journal article" date="2016" name="Nature">
        <title>The genome of the seagrass Zostera marina reveals angiosperm adaptation to the sea.</title>
        <authorList>
            <person name="Olsen J.L."/>
            <person name="Rouze P."/>
            <person name="Verhelst B."/>
            <person name="Lin Y.-C."/>
            <person name="Bayer T."/>
            <person name="Collen J."/>
            <person name="Dattolo E."/>
            <person name="De Paoli E."/>
            <person name="Dittami S."/>
            <person name="Maumus F."/>
            <person name="Michel G."/>
            <person name="Kersting A."/>
            <person name="Lauritano C."/>
            <person name="Lohaus R."/>
            <person name="Toepel M."/>
            <person name="Tonon T."/>
            <person name="Vanneste K."/>
            <person name="Amirebrahimi M."/>
            <person name="Brakel J."/>
            <person name="Bostroem C."/>
            <person name="Chovatia M."/>
            <person name="Grimwood J."/>
            <person name="Jenkins J.W."/>
            <person name="Jueterbock A."/>
            <person name="Mraz A."/>
            <person name="Stam W.T."/>
            <person name="Tice H."/>
            <person name="Bornberg-Bauer E."/>
            <person name="Green P.J."/>
            <person name="Pearson G.A."/>
            <person name="Procaccini G."/>
            <person name="Duarte C.M."/>
            <person name="Schmutz J."/>
            <person name="Reusch T.B.H."/>
            <person name="Van de Peer Y."/>
        </authorList>
    </citation>
    <scope>NUCLEOTIDE SEQUENCE [LARGE SCALE GENOMIC DNA]</scope>
    <source>
        <strain evidence="4">cv. Finnish</strain>
    </source>
</reference>
<accession>A0A0K9PTP2</accession>
<dbReference type="GO" id="GO:0016567">
    <property type="term" value="P:protein ubiquitination"/>
    <property type="evidence" value="ECO:0000318"/>
    <property type="project" value="GO_Central"/>
</dbReference>
<dbReference type="STRING" id="29655.A0A0K9PTP2"/>
<dbReference type="GO" id="GO:0031386">
    <property type="term" value="F:protein tag activity"/>
    <property type="evidence" value="ECO:0000318"/>
    <property type="project" value="GO_Central"/>
</dbReference>
<evidence type="ECO:0000313" key="3">
    <source>
        <dbReference type="EMBL" id="KMZ72334.1"/>
    </source>
</evidence>
<protein>
    <submittedName>
        <fullName evidence="3">Ubiquitin-60S ribosomal protein L40</fullName>
    </submittedName>
</protein>
<dbReference type="OMA" id="TIFSRMY"/>
<dbReference type="GO" id="GO:0005737">
    <property type="term" value="C:cytoplasm"/>
    <property type="evidence" value="ECO:0000318"/>
    <property type="project" value="GO_Central"/>
</dbReference>
<gene>
    <name evidence="3" type="ORF">ZOSMA_166G00310</name>
</gene>
<dbReference type="Gene3D" id="3.10.20.90">
    <property type="entry name" value="Phosphatidylinositol 3-kinase Catalytic Subunit, Chain A, domain 1"/>
    <property type="match status" value="1"/>
</dbReference>
<dbReference type="SUPFAM" id="SSF54236">
    <property type="entry name" value="Ubiquitin-like"/>
    <property type="match status" value="1"/>
</dbReference>
<dbReference type="GO" id="GO:0019941">
    <property type="term" value="P:modification-dependent protein catabolic process"/>
    <property type="evidence" value="ECO:0000318"/>
    <property type="project" value="GO_Central"/>
</dbReference>
<dbReference type="InterPro" id="IPR019956">
    <property type="entry name" value="Ubiquitin_dom"/>
</dbReference>
<dbReference type="Proteomes" id="UP000036987">
    <property type="component" value="Unassembled WGS sequence"/>
</dbReference>
<feature type="domain" description="Ubiquitin-like" evidence="2">
    <location>
        <begin position="1"/>
        <end position="76"/>
    </location>
</feature>
<keyword evidence="4" id="KW-1185">Reference proteome</keyword>
<evidence type="ECO:0000256" key="1">
    <source>
        <dbReference type="ARBA" id="ARBA00022499"/>
    </source>
</evidence>
<dbReference type="PANTHER" id="PTHR10666">
    <property type="entry name" value="UBIQUITIN"/>
    <property type="match status" value="1"/>
</dbReference>
<dbReference type="OrthoDB" id="1649877at2759"/>
<dbReference type="AlphaFoldDB" id="A0A0K9PTP2"/>
<keyword evidence="3" id="KW-0689">Ribosomal protein</keyword>
<dbReference type="SMART" id="SM00213">
    <property type="entry name" value="UBQ"/>
    <property type="match status" value="1"/>
</dbReference>
<dbReference type="InterPro" id="IPR000626">
    <property type="entry name" value="Ubiquitin-like_dom"/>
</dbReference>
<dbReference type="EMBL" id="LFYR01000636">
    <property type="protein sequence ID" value="KMZ72334.1"/>
    <property type="molecule type" value="Genomic_DNA"/>
</dbReference>
<sequence length="97" mass="11046">MQIFVKTMSAKTIIVDVEANDTIDSVKAKIAAREGIKSSKQRLTYAGRELENRRTLADYDIKKESTLQLLPRISGGGNIEPFFTIFSRMYNLEKMDK</sequence>
<dbReference type="PROSITE" id="PS50053">
    <property type="entry name" value="UBIQUITIN_2"/>
    <property type="match status" value="1"/>
</dbReference>
<dbReference type="GO" id="GO:0005634">
    <property type="term" value="C:nucleus"/>
    <property type="evidence" value="ECO:0000318"/>
    <property type="project" value="GO_Central"/>
</dbReference>
<dbReference type="InterPro" id="IPR050158">
    <property type="entry name" value="Ubiquitin_ubiquitin-like"/>
</dbReference>
<dbReference type="GO" id="GO:0003729">
    <property type="term" value="F:mRNA binding"/>
    <property type="evidence" value="ECO:0007669"/>
    <property type="project" value="UniProtKB-ARBA"/>
</dbReference>
<keyword evidence="3" id="KW-0687">Ribonucleoprotein</keyword>
<dbReference type="FunFam" id="3.10.20.90:FF:000160">
    <property type="entry name" value="Polyubiquitin-C"/>
    <property type="match status" value="1"/>
</dbReference>
<dbReference type="InterPro" id="IPR029071">
    <property type="entry name" value="Ubiquitin-like_domsf"/>
</dbReference>
<evidence type="ECO:0000313" key="4">
    <source>
        <dbReference type="Proteomes" id="UP000036987"/>
    </source>
</evidence>